<accession>A0AAV3Z2N6</accession>
<name>A0AAV3Z2N6_9GAST</name>
<comment type="caution">
    <text evidence="1">The sequence shown here is derived from an EMBL/GenBank/DDBJ whole genome shotgun (WGS) entry which is preliminary data.</text>
</comment>
<proteinExistence type="predicted"/>
<dbReference type="AlphaFoldDB" id="A0AAV3Z2N6"/>
<protein>
    <submittedName>
        <fullName evidence="1">Uncharacterized protein</fullName>
    </submittedName>
</protein>
<keyword evidence="2" id="KW-1185">Reference proteome</keyword>
<dbReference type="Proteomes" id="UP000735302">
    <property type="component" value="Unassembled WGS sequence"/>
</dbReference>
<dbReference type="EMBL" id="BLXT01002362">
    <property type="protein sequence ID" value="GFN93575.1"/>
    <property type="molecule type" value="Genomic_DNA"/>
</dbReference>
<gene>
    <name evidence="1" type="ORF">PoB_002008100</name>
</gene>
<evidence type="ECO:0000313" key="2">
    <source>
        <dbReference type="Proteomes" id="UP000735302"/>
    </source>
</evidence>
<reference evidence="1 2" key="1">
    <citation type="journal article" date="2021" name="Elife">
        <title>Chloroplast acquisition without the gene transfer in kleptoplastic sea slugs, Plakobranchus ocellatus.</title>
        <authorList>
            <person name="Maeda T."/>
            <person name="Takahashi S."/>
            <person name="Yoshida T."/>
            <person name="Shimamura S."/>
            <person name="Takaki Y."/>
            <person name="Nagai Y."/>
            <person name="Toyoda A."/>
            <person name="Suzuki Y."/>
            <person name="Arimoto A."/>
            <person name="Ishii H."/>
            <person name="Satoh N."/>
            <person name="Nishiyama T."/>
            <person name="Hasebe M."/>
            <person name="Maruyama T."/>
            <person name="Minagawa J."/>
            <person name="Obokata J."/>
            <person name="Shigenobu S."/>
        </authorList>
    </citation>
    <scope>NUCLEOTIDE SEQUENCE [LARGE SCALE GENOMIC DNA]</scope>
</reference>
<sequence>MSSAFWTADQSPGPYSHLAGGQTPYSISARCPNYNKLVINIERCILKQRHSILCRYIGRDWTETQCGTSWRCSNPSDIFMILLS</sequence>
<evidence type="ECO:0000313" key="1">
    <source>
        <dbReference type="EMBL" id="GFN93575.1"/>
    </source>
</evidence>
<organism evidence="1 2">
    <name type="scientific">Plakobranchus ocellatus</name>
    <dbReference type="NCBI Taxonomy" id="259542"/>
    <lineage>
        <taxon>Eukaryota</taxon>
        <taxon>Metazoa</taxon>
        <taxon>Spiralia</taxon>
        <taxon>Lophotrochozoa</taxon>
        <taxon>Mollusca</taxon>
        <taxon>Gastropoda</taxon>
        <taxon>Heterobranchia</taxon>
        <taxon>Euthyneura</taxon>
        <taxon>Panpulmonata</taxon>
        <taxon>Sacoglossa</taxon>
        <taxon>Placobranchoidea</taxon>
        <taxon>Plakobranchidae</taxon>
        <taxon>Plakobranchus</taxon>
    </lineage>
</organism>